<accession>A0A4U5NKG4</accession>
<name>A0A4U5NKG4_STECR</name>
<sequence length="71" mass="8351">MRIIMAHPRRDTTAPPFSNARKWNTDHMLISIDTAHFSKAMLDENDWLNLMQIRIGVDLLQIQKSRYPIES</sequence>
<dbReference type="AlphaFoldDB" id="A0A4U5NKG4"/>
<dbReference type="Proteomes" id="UP000298663">
    <property type="component" value="Unassembled WGS sequence"/>
</dbReference>
<reference evidence="1 2" key="1">
    <citation type="journal article" date="2015" name="Genome Biol.">
        <title>Comparative genomics of Steinernema reveals deeply conserved gene regulatory networks.</title>
        <authorList>
            <person name="Dillman A.R."/>
            <person name="Macchietto M."/>
            <person name="Porter C.F."/>
            <person name="Rogers A."/>
            <person name="Williams B."/>
            <person name="Antoshechkin I."/>
            <person name="Lee M.M."/>
            <person name="Goodwin Z."/>
            <person name="Lu X."/>
            <person name="Lewis E.E."/>
            <person name="Goodrich-Blair H."/>
            <person name="Stock S.P."/>
            <person name="Adams B.J."/>
            <person name="Sternberg P.W."/>
            <person name="Mortazavi A."/>
        </authorList>
    </citation>
    <scope>NUCLEOTIDE SEQUENCE [LARGE SCALE GENOMIC DNA]</scope>
    <source>
        <strain evidence="1 2">ALL</strain>
    </source>
</reference>
<gene>
    <name evidence="1" type="ORF">L596_016865</name>
</gene>
<dbReference type="EMBL" id="AZBU02000004">
    <property type="protein sequence ID" value="TKR83242.1"/>
    <property type="molecule type" value="Genomic_DNA"/>
</dbReference>
<evidence type="ECO:0000313" key="2">
    <source>
        <dbReference type="Proteomes" id="UP000298663"/>
    </source>
</evidence>
<proteinExistence type="predicted"/>
<comment type="caution">
    <text evidence="1">The sequence shown here is derived from an EMBL/GenBank/DDBJ whole genome shotgun (WGS) entry which is preliminary data.</text>
</comment>
<organism evidence="1 2">
    <name type="scientific">Steinernema carpocapsae</name>
    <name type="common">Entomopathogenic nematode</name>
    <dbReference type="NCBI Taxonomy" id="34508"/>
    <lineage>
        <taxon>Eukaryota</taxon>
        <taxon>Metazoa</taxon>
        <taxon>Ecdysozoa</taxon>
        <taxon>Nematoda</taxon>
        <taxon>Chromadorea</taxon>
        <taxon>Rhabditida</taxon>
        <taxon>Tylenchina</taxon>
        <taxon>Panagrolaimomorpha</taxon>
        <taxon>Strongyloidoidea</taxon>
        <taxon>Steinernematidae</taxon>
        <taxon>Steinernema</taxon>
    </lineage>
</organism>
<protein>
    <submittedName>
        <fullName evidence="1">Uncharacterized protein</fullName>
    </submittedName>
</protein>
<evidence type="ECO:0000313" key="1">
    <source>
        <dbReference type="EMBL" id="TKR83242.1"/>
    </source>
</evidence>
<reference evidence="1 2" key="2">
    <citation type="journal article" date="2019" name="G3 (Bethesda)">
        <title>Hybrid Assembly of the Genome of the Entomopathogenic Nematode Steinernema carpocapsae Identifies the X-Chromosome.</title>
        <authorList>
            <person name="Serra L."/>
            <person name="Macchietto M."/>
            <person name="Macias-Munoz A."/>
            <person name="McGill C.J."/>
            <person name="Rodriguez I.M."/>
            <person name="Rodriguez B."/>
            <person name="Murad R."/>
            <person name="Mortazavi A."/>
        </authorList>
    </citation>
    <scope>NUCLEOTIDE SEQUENCE [LARGE SCALE GENOMIC DNA]</scope>
    <source>
        <strain evidence="1 2">ALL</strain>
    </source>
</reference>
<keyword evidence="2" id="KW-1185">Reference proteome</keyword>